<protein>
    <submittedName>
        <fullName evidence="2">Uncharacterized protein</fullName>
    </submittedName>
</protein>
<reference evidence="2" key="1">
    <citation type="submission" date="2020-08" db="EMBL/GenBank/DDBJ databases">
        <title>Plant Genome Project.</title>
        <authorList>
            <person name="Zhang R.-G."/>
        </authorList>
    </citation>
    <scope>NUCLEOTIDE SEQUENCE</scope>
    <source>
        <strain evidence="2">WSP0</strain>
        <tissue evidence="2">Leaf</tissue>
    </source>
</reference>
<organism evidence="2 3">
    <name type="scientific">Rhododendron griersonianum</name>
    <dbReference type="NCBI Taxonomy" id="479676"/>
    <lineage>
        <taxon>Eukaryota</taxon>
        <taxon>Viridiplantae</taxon>
        <taxon>Streptophyta</taxon>
        <taxon>Embryophyta</taxon>
        <taxon>Tracheophyta</taxon>
        <taxon>Spermatophyta</taxon>
        <taxon>Magnoliopsida</taxon>
        <taxon>eudicotyledons</taxon>
        <taxon>Gunneridae</taxon>
        <taxon>Pentapetalae</taxon>
        <taxon>asterids</taxon>
        <taxon>Ericales</taxon>
        <taxon>Ericaceae</taxon>
        <taxon>Ericoideae</taxon>
        <taxon>Rhodoreae</taxon>
        <taxon>Rhododendron</taxon>
    </lineage>
</organism>
<evidence type="ECO:0000313" key="3">
    <source>
        <dbReference type="Proteomes" id="UP000823749"/>
    </source>
</evidence>
<proteinExistence type="predicted"/>
<evidence type="ECO:0000313" key="2">
    <source>
        <dbReference type="EMBL" id="KAG5561811.1"/>
    </source>
</evidence>
<feature type="compositionally biased region" description="Polar residues" evidence="1">
    <location>
        <begin position="1"/>
        <end position="15"/>
    </location>
</feature>
<feature type="region of interest" description="Disordered" evidence="1">
    <location>
        <begin position="1"/>
        <end position="29"/>
    </location>
</feature>
<name>A0AAV6LAQ9_9ERIC</name>
<dbReference type="Proteomes" id="UP000823749">
    <property type="component" value="Chromosome 2"/>
</dbReference>
<dbReference type="EMBL" id="JACTNZ010000002">
    <property type="protein sequence ID" value="KAG5561811.1"/>
    <property type="molecule type" value="Genomic_DNA"/>
</dbReference>
<accession>A0AAV6LAQ9</accession>
<sequence>METQNIVTEQSTVRETANEPVIPEKNNAVGDANIEANVDAPSNTPPEVQNLD</sequence>
<keyword evidence="3" id="KW-1185">Reference proteome</keyword>
<comment type="caution">
    <text evidence="2">The sequence shown here is derived from an EMBL/GenBank/DDBJ whole genome shotgun (WGS) entry which is preliminary data.</text>
</comment>
<dbReference type="AlphaFoldDB" id="A0AAV6LAQ9"/>
<evidence type="ECO:0000256" key="1">
    <source>
        <dbReference type="SAM" id="MobiDB-lite"/>
    </source>
</evidence>
<gene>
    <name evidence="2" type="ORF">RHGRI_004753</name>
</gene>